<dbReference type="SUPFAM" id="SSF81324">
    <property type="entry name" value="Voltage-gated potassium channels"/>
    <property type="match status" value="1"/>
</dbReference>
<keyword evidence="11" id="KW-0407">Ion channel</keyword>
<dbReference type="PANTHER" id="PTHR11537">
    <property type="entry name" value="VOLTAGE-GATED POTASSIUM CHANNEL"/>
    <property type="match status" value="1"/>
</dbReference>
<reference evidence="15 17" key="2">
    <citation type="submission" date="2018-11" db="EMBL/GenBank/DDBJ databases">
        <authorList>
            <consortium name="Pathogen Informatics"/>
        </authorList>
    </citation>
    <scope>NUCLEOTIDE SEQUENCE [LARGE SCALE GENOMIC DNA]</scope>
</reference>
<dbReference type="InterPro" id="IPR028325">
    <property type="entry name" value="VG_K_chnl"/>
</dbReference>
<dbReference type="InterPro" id="IPR003974">
    <property type="entry name" value="K_chnl_volt-dep_Kv3"/>
</dbReference>
<feature type="transmembrane region" description="Helical" evidence="13">
    <location>
        <begin position="230"/>
        <end position="252"/>
    </location>
</feature>
<dbReference type="STRING" id="318479.A0A0N4UMN5"/>
<comment type="similarity">
    <text evidence="12">Belongs to the potassium channel family. C (Shaw) (TC 1.A.1.2) subfamily. Shaw sub-subfamily.</text>
</comment>
<dbReference type="PRINTS" id="PR00169">
    <property type="entry name" value="KCHANNEL"/>
</dbReference>
<feature type="transmembrane region" description="Helical" evidence="13">
    <location>
        <begin position="362"/>
        <end position="381"/>
    </location>
</feature>
<evidence type="ECO:0000313" key="16">
    <source>
        <dbReference type="Proteomes" id="UP000038040"/>
    </source>
</evidence>
<evidence type="ECO:0000256" key="8">
    <source>
        <dbReference type="ARBA" id="ARBA00022989"/>
    </source>
</evidence>
<comment type="subcellular location">
    <subcellularLocation>
        <location evidence="1">Membrane</location>
        <topology evidence="1">Multi-pass membrane protein</topology>
    </subcellularLocation>
</comment>
<dbReference type="PRINTS" id="PR01498">
    <property type="entry name" value="SHAWCHANNEL"/>
</dbReference>
<dbReference type="Pfam" id="PF00520">
    <property type="entry name" value="Ion_trans"/>
    <property type="match status" value="1"/>
</dbReference>
<dbReference type="GO" id="GO:0005251">
    <property type="term" value="F:delayed rectifier potassium channel activity"/>
    <property type="evidence" value="ECO:0007669"/>
    <property type="project" value="TreeGrafter"/>
</dbReference>
<dbReference type="InterPro" id="IPR005821">
    <property type="entry name" value="Ion_trans_dom"/>
</dbReference>
<evidence type="ECO:0000256" key="5">
    <source>
        <dbReference type="ARBA" id="ARBA00022826"/>
    </source>
</evidence>
<dbReference type="GO" id="GO:0008076">
    <property type="term" value="C:voltage-gated potassium channel complex"/>
    <property type="evidence" value="ECO:0007669"/>
    <property type="project" value="InterPro"/>
</dbReference>
<keyword evidence="9" id="KW-0406">Ion transport</keyword>
<name>A0A0N4UMN5_DRAME</name>
<dbReference type="CDD" id="cd18416">
    <property type="entry name" value="BTB_Shaw-like"/>
    <property type="match status" value="1"/>
</dbReference>
<keyword evidence="3" id="KW-0633">Potassium transport</keyword>
<dbReference type="EMBL" id="UYYG01000085">
    <property type="protein sequence ID" value="VDN52884.1"/>
    <property type="molecule type" value="Genomic_DNA"/>
</dbReference>
<evidence type="ECO:0000256" key="4">
    <source>
        <dbReference type="ARBA" id="ARBA00022692"/>
    </source>
</evidence>
<keyword evidence="5" id="KW-0631">Potassium channel</keyword>
<organism evidence="16 18">
    <name type="scientific">Dracunculus medinensis</name>
    <name type="common">Guinea worm</name>
    <dbReference type="NCBI Taxonomy" id="318479"/>
    <lineage>
        <taxon>Eukaryota</taxon>
        <taxon>Metazoa</taxon>
        <taxon>Ecdysozoa</taxon>
        <taxon>Nematoda</taxon>
        <taxon>Chromadorea</taxon>
        <taxon>Rhabditida</taxon>
        <taxon>Spirurina</taxon>
        <taxon>Dracunculoidea</taxon>
        <taxon>Dracunculidae</taxon>
        <taxon>Dracunculus</taxon>
    </lineage>
</organism>
<dbReference type="PRINTS" id="PR01491">
    <property type="entry name" value="KVCHANNEL"/>
</dbReference>
<evidence type="ECO:0000256" key="2">
    <source>
        <dbReference type="ARBA" id="ARBA00022448"/>
    </source>
</evidence>
<dbReference type="GO" id="GO:0051260">
    <property type="term" value="P:protein homooligomerization"/>
    <property type="evidence" value="ECO:0007669"/>
    <property type="project" value="InterPro"/>
</dbReference>
<evidence type="ECO:0000256" key="7">
    <source>
        <dbReference type="ARBA" id="ARBA00022958"/>
    </source>
</evidence>
<evidence type="ECO:0000313" key="15">
    <source>
        <dbReference type="EMBL" id="VDN52884.1"/>
    </source>
</evidence>
<evidence type="ECO:0000256" key="1">
    <source>
        <dbReference type="ARBA" id="ARBA00004141"/>
    </source>
</evidence>
<evidence type="ECO:0000256" key="9">
    <source>
        <dbReference type="ARBA" id="ARBA00023065"/>
    </source>
</evidence>
<keyword evidence="4 13" id="KW-0812">Transmembrane</keyword>
<dbReference type="PANTHER" id="PTHR11537:SF252">
    <property type="entry name" value="POTASSIUM VOLTAGE-GATED CHANNEL PROTEIN SHAW"/>
    <property type="match status" value="1"/>
</dbReference>
<keyword evidence="7" id="KW-0630">Potassium</keyword>
<dbReference type="OrthoDB" id="415460at2759"/>
<keyword evidence="10 13" id="KW-0472">Membrane</keyword>
<evidence type="ECO:0000256" key="13">
    <source>
        <dbReference type="SAM" id="Phobius"/>
    </source>
</evidence>
<dbReference type="InterPro" id="IPR000210">
    <property type="entry name" value="BTB/POZ_dom"/>
</dbReference>
<proteinExistence type="inferred from homology"/>
<dbReference type="InterPro" id="IPR003131">
    <property type="entry name" value="T1-type_BTB"/>
</dbReference>
<dbReference type="InterPro" id="IPR011333">
    <property type="entry name" value="SKP1/BTB/POZ_sf"/>
</dbReference>
<dbReference type="SMART" id="SM00225">
    <property type="entry name" value="BTB"/>
    <property type="match status" value="1"/>
</dbReference>
<keyword evidence="8 13" id="KW-1133">Transmembrane helix</keyword>
<dbReference type="Proteomes" id="UP000274756">
    <property type="component" value="Unassembled WGS sequence"/>
</dbReference>
<dbReference type="Proteomes" id="UP000038040">
    <property type="component" value="Unplaced"/>
</dbReference>
<evidence type="ECO:0000313" key="18">
    <source>
        <dbReference type="WBParaSite" id="DME_0000912001-mRNA-1"/>
    </source>
</evidence>
<evidence type="ECO:0000313" key="17">
    <source>
        <dbReference type="Proteomes" id="UP000274756"/>
    </source>
</evidence>
<dbReference type="FunFam" id="1.10.287.70:FF:000002">
    <property type="entry name" value="Potassium voltage-gated channel subfamily a member"/>
    <property type="match status" value="1"/>
</dbReference>
<dbReference type="Gene3D" id="3.30.710.10">
    <property type="entry name" value="Potassium Channel Kv1.1, Chain A"/>
    <property type="match status" value="1"/>
</dbReference>
<dbReference type="InterPro" id="IPR003968">
    <property type="entry name" value="K_chnl_volt-dep_Kv"/>
</dbReference>
<dbReference type="WBParaSite" id="DME_0000912001-mRNA-1">
    <property type="protein sequence ID" value="DME_0000912001-mRNA-1"/>
    <property type="gene ID" value="DME_0000912001"/>
</dbReference>
<feature type="transmembrane region" description="Helical" evidence="13">
    <location>
        <begin position="329"/>
        <end position="350"/>
    </location>
</feature>
<evidence type="ECO:0000256" key="10">
    <source>
        <dbReference type="ARBA" id="ARBA00023136"/>
    </source>
</evidence>
<dbReference type="GO" id="GO:0032809">
    <property type="term" value="C:neuronal cell body membrane"/>
    <property type="evidence" value="ECO:0007669"/>
    <property type="project" value="TreeGrafter"/>
</dbReference>
<evidence type="ECO:0000256" key="12">
    <source>
        <dbReference type="ARBA" id="ARBA00061303"/>
    </source>
</evidence>
<accession>A0A0N4UMN5</accession>
<feature type="transmembrane region" description="Helical" evidence="13">
    <location>
        <begin position="388"/>
        <end position="413"/>
    </location>
</feature>
<protein>
    <submittedName>
        <fullName evidence="18">BTB domain-containing protein</fullName>
    </submittedName>
</protein>
<dbReference type="AlphaFoldDB" id="A0A0N4UMN5"/>
<dbReference type="GO" id="GO:0043679">
    <property type="term" value="C:axon terminus"/>
    <property type="evidence" value="ECO:0007669"/>
    <property type="project" value="TreeGrafter"/>
</dbReference>
<feature type="domain" description="BTB" evidence="14">
    <location>
        <begin position="5"/>
        <end position="105"/>
    </location>
</feature>
<evidence type="ECO:0000259" key="14">
    <source>
        <dbReference type="SMART" id="SM00225"/>
    </source>
</evidence>
<sequence length="428" mass="49239">MDSENRVILNVGGIRHETYTHVLKKIPATRLSRLTPNLANYDPVLNEYFFDRHPGVFSMILNYYRTGKLHYPTNVCGPLFEEELEFWGLDANQVEPCCWMTYTQHRDTQETLAVIEGLDLDVDPPSQEEIAKKFGWEEDYYSGSLSKWQRLKPKIWALFDEPWSSKYAKVVSCCSVFFVIASIISFVLKTHPAFQIPSITVYDVRLDDSDYHRYSHMITTFKQYTTSHPFFFYIDLICNVYFTAELLARMIFAPSLNRFIRSPITLIDLAATASFYLDWLTITFVEPEESMDSVDFLSIFCVLRLFKLTQHFSGLKILIQTFKASAQELLLLVFFVILAIVIFAALVYYAERIERNPHNQFTSIPAGLWWAIITMCTIGFGDMVPKTYLGMLVGSLCALMGVLTIALPVPVIVANFSNLYSHSQIYKA</sequence>
<evidence type="ECO:0000256" key="11">
    <source>
        <dbReference type="ARBA" id="ARBA00023303"/>
    </source>
</evidence>
<dbReference type="GO" id="GO:0001508">
    <property type="term" value="P:action potential"/>
    <property type="evidence" value="ECO:0007669"/>
    <property type="project" value="TreeGrafter"/>
</dbReference>
<dbReference type="GO" id="GO:0045211">
    <property type="term" value="C:postsynaptic membrane"/>
    <property type="evidence" value="ECO:0007669"/>
    <property type="project" value="TreeGrafter"/>
</dbReference>
<feature type="transmembrane region" description="Helical" evidence="13">
    <location>
        <begin position="167"/>
        <end position="188"/>
    </location>
</feature>
<dbReference type="FunFam" id="3.30.710.10:FF:000020">
    <property type="entry name" value="Potassium voltage-gated channel protein Shaw"/>
    <property type="match status" value="1"/>
</dbReference>
<reference evidence="18" key="1">
    <citation type="submission" date="2017-02" db="UniProtKB">
        <authorList>
            <consortium name="WormBaseParasite"/>
        </authorList>
    </citation>
    <scope>IDENTIFICATION</scope>
</reference>
<keyword evidence="17" id="KW-1185">Reference proteome</keyword>
<dbReference type="SUPFAM" id="SSF54695">
    <property type="entry name" value="POZ domain"/>
    <property type="match status" value="1"/>
</dbReference>
<dbReference type="InterPro" id="IPR027359">
    <property type="entry name" value="Volt_channel_dom_sf"/>
</dbReference>
<evidence type="ECO:0000256" key="6">
    <source>
        <dbReference type="ARBA" id="ARBA00022882"/>
    </source>
</evidence>
<keyword evidence="6" id="KW-0851">Voltage-gated channel</keyword>
<keyword evidence="2" id="KW-0813">Transport</keyword>
<dbReference type="Gene3D" id="1.10.287.70">
    <property type="match status" value="1"/>
</dbReference>
<gene>
    <name evidence="15" type="ORF">DME_LOCUS2857</name>
</gene>
<dbReference type="FunFam" id="1.20.120.350:FF:000074">
    <property type="entry name" value="SHaW family of potassium channels"/>
    <property type="match status" value="1"/>
</dbReference>
<dbReference type="Gene3D" id="1.20.120.350">
    <property type="entry name" value="Voltage-gated potassium channels. Chain C"/>
    <property type="match status" value="1"/>
</dbReference>
<dbReference type="GO" id="GO:0032590">
    <property type="term" value="C:dendrite membrane"/>
    <property type="evidence" value="ECO:0007669"/>
    <property type="project" value="TreeGrafter"/>
</dbReference>
<evidence type="ECO:0000256" key="3">
    <source>
        <dbReference type="ARBA" id="ARBA00022538"/>
    </source>
</evidence>
<dbReference type="GO" id="GO:0042734">
    <property type="term" value="C:presynaptic membrane"/>
    <property type="evidence" value="ECO:0007669"/>
    <property type="project" value="TreeGrafter"/>
</dbReference>
<dbReference type="Pfam" id="PF02214">
    <property type="entry name" value="BTB_2"/>
    <property type="match status" value="1"/>
</dbReference>